<dbReference type="InterPro" id="IPR000504">
    <property type="entry name" value="RRM_dom"/>
</dbReference>
<dbReference type="InterPro" id="IPR001878">
    <property type="entry name" value="Znf_CCHC"/>
</dbReference>
<keyword evidence="1" id="KW-0479">Metal-binding</keyword>
<dbReference type="InterPro" id="IPR035979">
    <property type="entry name" value="RBD_domain_sf"/>
</dbReference>
<feature type="compositionally biased region" description="Gly residues" evidence="3">
    <location>
        <begin position="95"/>
        <end position="108"/>
    </location>
</feature>
<dbReference type="SUPFAM" id="SSF54928">
    <property type="entry name" value="RNA-binding domain, RBD"/>
    <property type="match status" value="1"/>
</dbReference>
<proteinExistence type="predicted"/>
<evidence type="ECO:0000256" key="3">
    <source>
        <dbReference type="SAM" id="MobiDB-lite"/>
    </source>
</evidence>
<feature type="compositionally biased region" description="Basic and acidic residues" evidence="3">
    <location>
        <begin position="81"/>
        <end position="94"/>
    </location>
</feature>
<dbReference type="InterPro" id="IPR036875">
    <property type="entry name" value="Znf_CCHC_sf"/>
</dbReference>
<dbReference type="AlphaFoldDB" id="A0A913ZMT0"/>
<dbReference type="EnsemblMetazoa" id="XM_038196427.1">
    <property type="protein sequence ID" value="XP_038052355.1"/>
    <property type="gene ID" value="LOC119725062"/>
</dbReference>
<keyword evidence="1" id="KW-0862">Zinc</keyword>
<dbReference type="Proteomes" id="UP000887568">
    <property type="component" value="Unplaced"/>
</dbReference>
<dbReference type="SMART" id="SM00360">
    <property type="entry name" value="RRM"/>
    <property type="match status" value="1"/>
</dbReference>
<dbReference type="PANTHER" id="PTHR23147">
    <property type="entry name" value="SERINE/ARGININE RICH SPLICING FACTOR"/>
    <property type="match status" value="1"/>
</dbReference>
<evidence type="ECO:0000259" key="4">
    <source>
        <dbReference type="PROSITE" id="PS50102"/>
    </source>
</evidence>
<dbReference type="InterPro" id="IPR050907">
    <property type="entry name" value="SRSF"/>
</dbReference>
<dbReference type="SUPFAM" id="SSF57756">
    <property type="entry name" value="Retrovirus zinc finger-like domains"/>
    <property type="match status" value="1"/>
</dbReference>
<organism evidence="6 7">
    <name type="scientific">Patiria miniata</name>
    <name type="common">Bat star</name>
    <name type="synonym">Asterina miniata</name>
    <dbReference type="NCBI Taxonomy" id="46514"/>
    <lineage>
        <taxon>Eukaryota</taxon>
        <taxon>Metazoa</taxon>
        <taxon>Echinodermata</taxon>
        <taxon>Eleutherozoa</taxon>
        <taxon>Asterozoa</taxon>
        <taxon>Asteroidea</taxon>
        <taxon>Valvatacea</taxon>
        <taxon>Valvatida</taxon>
        <taxon>Asterinidae</taxon>
        <taxon>Patiria</taxon>
    </lineage>
</organism>
<dbReference type="Gene3D" id="3.30.70.330">
    <property type="match status" value="1"/>
</dbReference>
<dbReference type="GeneID" id="119725062"/>
<name>A0A913ZMT0_PATMI</name>
<dbReference type="Gene3D" id="4.10.60.10">
    <property type="entry name" value="Zinc finger, CCHC-type"/>
    <property type="match status" value="1"/>
</dbReference>
<dbReference type="RefSeq" id="XP_038052361.1">
    <property type="nucleotide sequence ID" value="XM_038196433.1"/>
</dbReference>
<dbReference type="RefSeq" id="XP_038052355.1">
    <property type="nucleotide sequence ID" value="XM_038196427.1"/>
</dbReference>
<dbReference type="CDD" id="cd12373">
    <property type="entry name" value="RRM_SRSF3_like"/>
    <property type="match status" value="1"/>
</dbReference>
<evidence type="ECO:0000313" key="7">
    <source>
        <dbReference type="Proteomes" id="UP000887568"/>
    </source>
</evidence>
<keyword evidence="2" id="KW-0694">RNA-binding</keyword>
<evidence type="ECO:0000256" key="2">
    <source>
        <dbReference type="PROSITE-ProRule" id="PRU00176"/>
    </source>
</evidence>
<keyword evidence="1" id="KW-0863">Zinc-finger</keyword>
<dbReference type="SMART" id="SM00343">
    <property type="entry name" value="ZnF_C2HC"/>
    <property type="match status" value="1"/>
</dbReference>
<keyword evidence="7" id="KW-1185">Reference proteome</keyword>
<dbReference type="OrthoDB" id="5970at2759"/>
<feature type="region of interest" description="Disordered" evidence="3">
    <location>
        <begin position="81"/>
        <end position="108"/>
    </location>
</feature>
<dbReference type="EnsemblMetazoa" id="XM_038196433.1">
    <property type="protein sequence ID" value="XP_038052361.1"/>
    <property type="gene ID" value="LOC119725062"/>
</dbReference>
<dbReference type="PROSITE" id="PS50158">
    <property type="entry name" value="ZF_CCHC"/>
    <property type="match status" value="1"/>
</dbReference>
<sequence length="191" mass="21207">MSRYSATNCKVYVGNLSDYGSVKELETAFGVFGPLKHVWVAKQPPGFAFVEFEDQRDASDSVRELNDTIICGRRVEVEMATGEKRRRSGGDRRGGGGYSGGGGGYGGGGGGYGGGRYQQRRSFNDDKCYECGKPGHFARECPYNSHRRRSRSRISRLLGPTHVTRAFWSLRANSLRPNYVCPQVPNRIRKP</sequence>
<evidence type="ECO:0000313" key="6">
    <source>
        <dbReference type="EnsemblMetazoa" id="XP_038052361.1"/>
    </source>
</evidence>
<dbReference type="GO" id="GO:0003723">
    <property type="term" value="F:RNA binding"/>
    <property type="evidence" value="ECO:0007669"/>
    <property type="project" value="UniProtKB-UniRule"/>
</dbReference>
<dbReference type="Pfam" id="PF00098">
    <property type="entry name" value="zf-CCHC"/>
    <property type="match status" value="1"/>
</dbReference>
<feature type="domain" description="CCHC-type" evidence="5">
    <location>
        <begin position="127"/>
        <end position="142"/>
    </location>
</feature>
<dbReference type="Pfam" id="PF00076">
    <property type="entry name" value="RRM_1"/>
    <property type="match status" value="1"/>
</dbReference>
<accession>A0A913ZMT0</accession>
<evidence type="ECO:0000256" key="1">
    <source>
        <dbReference type="PROSITE-ProRule" id="PRU00047"/>
    </source>
</evidence>
<feature type="domain" description="RRM" evidence="4">
    <location>
        <begin position="9"/>
        <end position="82"/>
    </location>
</feature>
<evidence type="ECO:0000259" key="5">
    <source>
        <dbReference type="PROSITE" id="PS50158"/>
    </source>
</evidence>
<dbReference type="FunFam" id="3.30.70.330:FF:001074">
    <property type="entry name" value="Splicing factor, arginine/serine-rich 7"/>
    <property type="match status" value="1"/>
</dbReference>
<reference evidence="6" key="1">
    <citation type="submission" date="2022-11" db="UniProtKB">
        <authorList>
            <consortium name="EnsemblMetazoa"/>
        </authorList>
    </citation>
    <scope>IDENTIFICATION</scope>
</reference>
<dbReference type="GO" id="GO:0008270">
    <property type="term" value="F:zinc ion binding"/>
    <property type="evidence" value="ECO:0007669"/>
    <property type="project" value="UniProtKB-KW"/>
</dbReference>
<dbReference type="PROSITE" id="PS50102">
    <property type="entry name" value="RRM"/>
    <property type="match status" value="1"/>
</dbReference>
<protein>
    <submittedName>
        <fullName evidence="6">Uncharacterized protein</fullName>
    </submittedName>
</protein>
<dbReference type="InterPro" id="IPR012677">
    <property type="entry name" value="Nucleotide-bd_a/b_plait_sf"/>
</dbReference>